<protein>
    <recommendedName>
        <fullName evidence="6">D-3-phosphoglycerate dehydrogenase</fullName>
        <ecNumber evidence="4">1.1.1.399</ecNumber>
        <ecNumber evidence="5">1.1.1.95</ecNumber>
    </recommendedName>
    <alternativeName>
        <fullName evidence="9">2-oxoglutarate reductase</fullName>
    </alternativeName>
</protein>
<evidence type="ECO:0000256" key="1">
    <source>
        <dbReference type="ARBA" id="ARBA00003800"/>
    </source>
</evidence>
<dbReference type="InterPro" id="IPR029753">
    <property type="entry name" value="D-isomer_DH_CS"/>
</dbReference>
<evidence type="ECO:0000256" key="4">
    <source>
        <dbReference type="ARBA" id="ARBA00013001"/>
    </source>
</evidence>
<accession>A0ABU3B484</accession>
<feature type="domain" description="ACT" evidence="13">
    <location>
        <begin position="320"/>
        <end position="390"/>
    </location>
</feature>
<dbReference type="Gene3D" id="3.40.50.720">
    <property type="entry name" value="NAD(P)-binding Rossmann-like Domain"/>
    <property type="match status" value="2"/>
</dbReference>
<proteinExistence type="inferred from homology"/>
<dbReference type="PANTHER" id="PTHR42938:SF47">
    <property type="entry name" value="HYDROXYPYRUVATE REDUCTASE"/>
    <property type="match status" value="1"/>
</dbReference>
<dbReference type="InterPro" id="IPR036291">
    <property type="entry name" value="NAD(P)-bd_dom_sf"/>
</dbReference>
<dbReference type="PROSITE" id="PS00670">
    <property type="entry name" value="D_2_HYDROXYACID_DH_2"/>
    <property type="match status" value="1"/>
</dbReference>
<dbReference type="Proteomes" id="UP001259982">
    <property type="component" value="Unassembled WGS sequence"/>
</dbReference>
<dbReference type="PROSITE" id="PS00065">
    <property type="entry name" value="D_2_HYDROXYACID_DH_1"/>
    <property type="match status" value="1"/>
</dbReference>
<keyword evidence="15" id="KW-1185">Reference proteome</keyword>
<evidence type="ECO:0000256" key="2">
    <source>
        <dbReference type="ARBA" id="ARBA00005216"/>
    </source>
</evidence>
<evidence type="ECO:0000256" key="10">
    <source>
        <dbReference type="ARBA" id="ARBA00048126"/>
    </source>
</evidence>
<sequence>MYRIQTLNNISPLGLDRFPRNLYEVASELSRPDAVMVRSADMHGLDLDDTIKAIGRAGAGVNNIPVDRMSERGVPVFNAPGANANAVKELVLAGLFLAARNIVQAWDYVQKLDDSEPGLKKKVEAGKKQFKGVELPGRTIGVVGLGAIGVKVANTARDLGMNVLGYDPGITVSNAWRLHAGVEQALSVDELLSRSDFVSIHVPLVEATENLIDAKRLRLMRQQAVLLNFSRAEIVDEAAVLEALDADKLSSYVCDFPTMASKNHPKVVSLPHLGASTDEAEDNCAVMVADQIRDYLEVGNVRNSVNFPETIMPPTDGAHRICIVNANVPNMVGQISSTLARHELNIADLINKSRNQIAYTLVDVDTEADEAVLEEIRGIEGVLSVRYLNAVSERSS</sequence>
<dbReference type="InterPro" id="IPR002912">
    <property type="entry name" value="ACT_dom"/>
</dbReference>
<evidence type="ECO:0000259" key="13">
    <source>
        <dbReference type="PROSITE" id="PS51671"/>
    </source>
</evidence>
<dbReference type="PROSITE" id="PS51671">
    <property type="entry name" value="ACT"/>
    <property type="match status" value="1"/>
</dbReference>
<name>A0ABU3B484_9GAMM</name>
<dbReference type="SUPFAM" id="SSF51735">
    <property type="entry name" value="NAD(P)-binding Rossmann-fold domains"/>
    <property type="match status" value="1"/>
</dbReference>
<dbReference type="CDD" id="cd12174">
    <property type="entry name" value="PGDH_like_3"/>
    <property type="match status" value="1"/>
</dbReference>
<comment type="similarity">
    <text evidence="3 12">Belongs to the D-isomer specific 2-hydroxyacid dehydrogenase family.</text>
</comment>
<dbReference type="EMBL" id="JAVRHY010000002">
    <property type="protein sequence ID" value="MDT0617269.1"/>
    <property type="molecule type" value="Genomic_DNA"/>
</dbReference>
<evidence type="ECO:0000256" key="11">
    <source>
        <dbReference type="ARBA" id="ARBA00048731"/>
    </source>
</evidence>
<dbReference type="EC" id="1.1.1.399" evidence="4"/>
<dbReference type="SUPFAM" id="SSF52283">
    <property type="entry name" value="Formate/glycerate dehydrogenase catalytic domain-like"/>
    <property type="match status" value="1"/>
</dbReference>
<evidence type="ECO:0000313" key="14">
    <source>
        <dbReference type="EMBL" id="MDT0617269.1"/>
    </source>
</evidence>
<dbReference type="InterPro" id="IPR029752">
    <property type="entry name" value="D-isomer_DH_CS1"/>
</dbReference>
<dbReference type="RefSeq" id="WP_311656947.1">
    <property type="nucleotide sequence ID" value="NZ_JAVRHY010000002.1"/>
</dbReference>
<dbReference type="InterPro" id="IPR006139">
    <property type="entry name" value="D-isomer_2_OHA_DH_cat_dom"/>
</dbReference>
<comment type="catalytic activity">
    <reaction evidence="10">
        <text>(R)-2-hydroxyglutarate + NAD(+) = 2-oxoglutarate + NADH + H(+)</text>
        <dbReference type="Rhea" id="RHEA:49612"/>
        <dbReference type="ChEBI" id="CHEBI:15378"/>
        <dbReference type="ChEBI" id="CHEBI:15801"/>
        <dbReference type="ChEBI" id="CHEBI:16810"/>
        <dbReference type="ChEBI" id="CHEBI:57540"/>
        <dbReference type="ChEBI" id="CHEBI:57945"/>
        <dbReference type="EC" id="1.1.1.399"/>
    </reaction>
</comment>
<reference evidence="14 15" key="1">
    <citation type="submission" date="2023-09" db="EMBL/GenBank/DDBJ databases">
        <authorList>
            <person name="Rey-Velasco X."/>
        </authorList>
    </citation>
    <scope>NUCLEOTIDE SEQUENCE [LARGE SCALE GENOMIC DNA]</scope>
    <source>
        <strain evidence="14 15">P385</strain>
    </source>
</reference>
<keyword evidence="7 12" id="KW-0560">Oxidoreductase</keyword>
<dbReference type="InterPro" id="IPR006140">
    <property type="entry name" value="D-isomer_DH_NAD-bd"/>
</dbReference>
<comment type="pathway">
    <text evidence="2">Amino-acid biosynthesis; L-serine biosynthesis; L-serine from 3-phospho-D-glycerate: step 1/3.</text>
</comment>
<evidence type="ECO:0000256" key="3">
    <source>
        <dbReference type="ARBA" id="ARBA00005854"/>
    </source>
</evidence>
<comment type="function">
    <text evidence="1">Catalyzes the reversible oxidation of 3-phospho-D-glycerate to 3-phosphonooxypyruvate, the first step of the phosphorylated L-serine biosynthesis pathway. Also catalyzes the reversible oxidation of 2-hydroxyglutarate to 2-oxoglutarate.</text>
</comment>
<dbReference type="Pfam" id="PF02826">
    <property type="entry name" value="2-Hacid_dh_C"/>
    <property type="match status" value="1"/>
</dbReference>
<dbReference type="CDD" id="cd04901">
    <property type="entry name" value="ACT_3PGDH"/>
    <property type="match status" value="1"/>
</dbReference>
<dbReference type="EC" id="1.1.1.95" evidence="5"/>
<evidence type="ECO:0000256" key="8">
    <source>
        <dbReference type="ARBA" id="ARBA00023027"/>
    </source>
</evidence>
<evidence type="ECO:0000313" key="15">
    <source>
        <dbReference type="Proteomes" id="UP001259982"/>
    </source>
</evidence>
<dbReference type="Gene3D" id="3.30.70.260">
    <property type="match status" value="1"/>
</dbReference>
<gene>
    <name evidence="14" type="ORF">RM531_02145</name>
</gene>
<dbReference type="SUPFAM" id="SSF55021">
    <property type="entry name" value="ACT-like"/>
    <property type="match status" value="1"/>
</dbReference>
<comment type="caution">
    <text evidence="14">The sequence shown here is derived from an EMBL/GenBank/DDBJ whole genome shotgun (WGS) entry which is preliminary data.</text>
</comment>
<keyword evidence="8" id="KW-0520">NAD</keyword>
<evidence type="ECO:0000256" key="5">
    <source>
        <dbReference type="ARBA" id="ARBA00013143"/>
    </source>
</evidence>
<dbReference type="Pfam" id="PF00389">
    <property type="entry name" value="2-Hacid_dh"/>
    <property type="match status" value="1"/>
</dbReference>
<dbReference type="InterPro" id="IPR045865">
    <property type="entry name" value="ACT-like_dom_sf"/>
</dbReference>
<comment type="catalytic activity">
    <reaction evidence="11">
        <text>(2R)-3-phosphoglycerate + NAD(+) = 3-phosphooxypyruvate + NADH + H(+)</text>
        <dbReference type="Rhea" id="RHEA:12641"/>
        <dbReference type="ChEBI" id="CHEBI:15378"/>
        <dbReference type="ChEBI" id="CHEBI:18110"/>
        <dbReference type="ChEBI" id="CHEBI:57540"/>
        <dbReference type="ChEBI" id="CHEBI:57945"/>
        <dbReference type="ChEBI" id="CHEBI:58272"/>
        <dbReference type="EC" id="1.1.1.95"/>
    </reaction>
</comment>
<evidence type="ECO:0000256" key="12">
    <source>
        <dbReference type="RuleBase" id="RU003719"/>
    </source>
</evidence>
<evidence type="ECO:0000256" key="7">
    <source>
        <dbReference type="ARBA" id="ARBA00023002"/>
    </source>
</evidence>
<evidence type="ECO:0000256" key="9">
    <source>
        <dbReference type="ARBA" id="ARBA00030455"/>
    </source>
</evidence>
<organism evidence="14 15">
    <name type="scientific">Spectribacter acetivorans</name>
    <dbReference type="NCBI Taxonomy" id="3075603"/>
    <lineage>
        <taxon>Bacteria</taxon>
        <taxon>Pseudomonadati</taxon>
        <taxon>Pseudomonadota</taxon>
        <taxon>Gammaproteobacteria</taxon>
        <taxon>Salinisphaerales</taxon>
        <taxon>Salinisphaeraceae</taxon>
        <taxon>Spectribacter</taxon>
    </lineage>
</organism>
<dbReference type="PANTHER" id="PTHR42938">
    <property type="entry name" value="FORMATE DEHYDROGENASE 1"/>
    <property type="match status" value="1"/>
</dbReference>
<evidence type="ECO:0000256" key="6">
    <source>
        <dbReference type="ARBA" id="ARBA00021582"/>
    </source>
</evidence>